<dbReference type="RefSeq" id="WP_106208245.1">
    <property type="nucleotide sequence ID" value="NZ_PVTD01000018.1"/>
</dbReference>
<organism evidence="3 4">
    <name type="scientific">Aliiruegeria haliotis</name>
    <dbReference type="NCBI Taxonomy" id="1280846"/>
    <lineage>
        <taxon>Bacteria</taxon>
        <taxon>Pseudomonadati</taxon>
        <taxon>Pseudomonadota</taxon>
        <taxon>Alphaproteobacteria</taxon>
        <taxon>Rhodobacterales</taxon>
        <taxon>Roseobacteraceae</taxon>
        <taxon>Aliiruegeria</taxon>
    </lineage>
</organism>
<protein>
    <recommendedName>
        <fullName evidence="2">Amidohydrolase 3 domain-containing protein</fullName>
    </recommendedName>
</protein>
<dbReference type="SUPFAM" id="SSF51338">
    <property type="entry name" value="Composite domain of metallo-dependent hydrolases"/>
    <property type="match status" value="1"/>
</dbReference>
<dbReference type="Gene3D" id="3.20.20.140">
    <property type="entry name" value="Metal-dependent hydrolases"/>
    <property type="match status" value="1"/>
</dbReference>
<dbReference type="InterPro" id="IPR032466">
    <property type="entry name" value="Metal_Hydrolase"/>
</dbReference>
<name>A0A2T0RF59_9RHOB</name>
<feature type="domain" description="Amidohydrolase 3" evidence="2">
    <location>
        <begin position="102"/>
        <end position="590"/>
    </location>
</feature>
<feature type="chain" id="PRO_5015432538" description="Amidohydrolase 3 domain-containing protein" evidence="1">
    <location>
        <begin position="30"/>
        <end position="630"/>
    </location>
</feature>
<dbReference type="AlphaFoldDB" id="A0A2T0RF59"/>
<dbReference type="Gene3D" id="3.10.310.70">
    <property type="match status" value="1"/>
</dbReference>
<dbReference type="Pfam" id="PF07969">
    <property type="entry name" value="Amidohydro_3"/>
    <property type="match status" value="1"/>
</dbReference>
<dbReference type="OrthoDB" id="9811399at2"/>
<accession>A0A2T0RF59</accession>
<dbReference type="InterPro" id="IPR033932">
    <property type="entry name" value="YtcJ-like"/>
</dbReference>
<sequence length="630" mass="68325">MTLTTRRSVLRAALLGATCLTSLGRGAIAQSSLSDIGSAMATSPDATIYTAREIVTLDPERPTATAVAVVNERILGVGTAEDLVRALGDQPHTIDTTFADHVIVPGFIAQHDHPVLAGLTMSSEILAIEDWTLPGGTVPAVKDKADFLTRLKAASDAMEDPAEPLLSWGYHSYFYGELTRDELDGVSTTRPIIVWARSCHEFHLNSAALNVGGVTEEAMESWSPSARAQSNLAEGHFYEQGLFAVLPLIAPMVINPGKFRAGLGIMRDYMHAKGVTFGNEPGGILSKEIQGIVNSVMSAPTMPFRWSFMADGKSLIGKYDDDAQVVAETEKLAAWYGGMTELAEGSAKLFADGAIYSLAMRVREPFLDGHDGVWMMDEDKFLRGFRVYWDAGYQIHIHVNGDAGLDRVLNALELNMRRNPRHDHRTVVVHFAVSGADQVERIKQLGAIVSANPYYVRALADKYGEVGLGPERADAMVRLGDVERAGISYSLHSDMPMAPGDPLFLMWCAVNRVTSSGRVAGEDQRASREQALKAVTLNAAYAHRLEHERGSIEPGKLANFTVLDDNPLTIEAMAIKDIGVWGTVMEGRVLKVGTLAHDDAALAPTKDEVDQTDFARSVLDHAVSVVHAHI</sequence>
<keyword evidence="4" id="KW-1185">Reference proteome</keyword>
<dbReference type="CDD" id="cd01300">
    <property type="entry name" value="YtcJ_like"/>
    <property type="match status" value="1"/>
</dbReference>
<dbReference type="PANTHER" id="PTHR22642">
    <property type="entry name" value="IMIDAZOLONEPROPIONASE"/>
    <property type="match status" value="1"/>
</dbReference>
<evidence type="ECO:0000259" key="2">
    <source>
        <dbReference type="Pfam" id="PF07969"/>
    </source>
</evidence>
<dbReference type="EMBL" id="PVTD01000018">
    <property type="protein sequence ID" value="PRY19761.1"/>
    <property type="molecule type" value="Genomic_DNA"/>
</dbReference>
<dbReference type="InterPro" id="IPR013108">
    <property type="entry name" value="Amidohydro_3"/>
</dbReference>
<feature type="signal peptide" evidence="1">
    <location>
        <begin position="1"/>
        <end position="29"/>
    </location>
</feature>
<evidence type="ECO:0000313" key="4">
    <source>
        <dbReference type="Proteomes" id="UP000239480"/>
    </source>
</evidence>
<dbReference type="Proteomes" id="UP000239480">
    <property type="component" value="Unassembled WGS sequence"/>
</dbReference>
<gene>
    <name evidence="3" type="ORF">CLV78_1184</name>
</gene>
<dbReference type="Gene3D" id="2.30.40.10">
    <property type="entry name" value="Urease, subunit C, domain 1"/>
    <property type="match status" value="1"/>
</dbReference>
<reference evidence="3 4" key="1">
    <citation type="submission" date="2018-03" db="EMBL/GenBank/DDBJ databases">
        <title>Genomic Encyclopedia of Archaeal and Bacterial Type Strains, Phase II (KMG-II): from individual species to whole genera.</title>
        <authorList>
            <person name="Goeker M."/>
        </authorList>
    </citation>
    <scope>NUCLEOTIDE SEQUENCE [LARGE SCALE GENOMIC DNA]</scope>
    <source>
        <strain evidence="3 4">DSM 29328</strain>
    </source>
</reference>
<keyword evidence="1" id="KW-0732">Signal</keyword>
<dbReference type="GO" id="GO:0016810">
    <property type="term" value="F:hydrolase activity, acting on carbon-nitrogen (but not peptide) bonds"/>
    <property type="evidence" value="ECO:0007669"/>
    <property type="project" value="InterPro"/>
</dbReference>
<evidence type="ECO:0000313" key="3">
    <source>
        <dbReference type="EMBL" id="PRY19761.1"/>
    </source>
</evidence>
<evidence type="ECO:0000256" key="1">
    <source>
        <dbReference type="SAM" id="SignalP"/>
    </source>
</evidence>
<dbReference type="SUPFAM" id="SSF51556">
    <property type="entry name" value="Metallo-dependent hydrolases"/>
    <property type="match status" value="1"/>
</dbReference>
<proteinExistence type="predicted"/>
<dbReference type="InterPro" id="IPR011059">
    <property type="entry name" value="Metal-dep_hydrolase_composite"/>
</dbReference>
<comment type="caution">
    <text evidence="3">The sequence shown here is derived from an EMBL/GenBank/DDBJ whole genome shotgun (WGS) entry which is preliminary data.</text>
</comment>
<dbReference type="PANTHER" id="PTHR22642:SF2">
    <property type="entry name" value="PROTEIN LONG AFTER FAR-RED 3"/>
    <property type="match status" value="1"/>
</dbReference>